<feature type="binding site" evidence="9">
    <location>
        <position position="284"/>
    </location>
    <ligand>
        <name>diphosphate</name>
        <dbReference type="ChEBI" id="CHEBI:33019"/>
    </ligand>
</feature>
<feature type="binding site" evidence="9">
    <location>
        <begin position="284"/>
        <end position="286"/>
    </location>
    <ligand>
        <name>beta-nicotinamide D-ribonucleotide</name>
        <dbReference type="ChEBI" id="CHEBI:14649"/>
    </ligand>
</feature>
<dbReference type="Pfam" id="PF04095">
    <property type="entry name" value="NAPRTase"/>
    <property type="match status" value="1"/>
</dbReference>
<accession>A0A7H9CEL7</accession>
<feature type="binding site" evidence="9">
    <location>
        <position position="175"/>
    </location>
    <ligand>
        <name>diphosphate</name>
        <dbReference type="ChEBI" id="CHEBI:33019"/>
    </ligand>
</feature>
<evidence type="ECO:0000259" key="11">
    <source>
        <dbReference type="Pfam" id="PF18127"/>
    </source>
</evidence>
<feature type="binding site" evidence="9">
    <location>
        <begin position="326"/>
        <end position="327"/>
    </location>
    <ligand>
        <name>beta-nicotinamide D-ribonucleotide</name>
        <dbReference type="ChEBI" id="CHEBI:14649"/>
    </ligand>
</feature>
<evidence type="ECO:0000256" key="2">
    <source>
        <dbReference type="ARBA" id="ARBA00022642"/>
    </source>
</evidence>
<protein>
    <recommendedName>
        <fullName evidence="7">Nicotinamide phosphoribosyltransferase</fullName>
        <ecNumber evidence="6">2.4.2.12</ecNumber>
    </recommendedName>
</protein>
<dbReference type="PIRSF" id="PIRSF005943">
    <property type="entry name" value="NMPRT"/>
    <property type="match status" value="1"/>
</dbReference>
<dbReference type="KEGG" id="cinf:CINF_0004"/>
<dbReference type="Proteomes" id="UP000509414">
    <property type="component" value="Chromosome"/>
</dbReference>
<dbReference type="SUPFAM" id="SSF51690">
    <property type="entry name" value="Nicotinate/Quinolinate PRTase C-terminal domain-like"/>
    <property type="match status" value="1"/>
</dbReference>
<keyword evidence="13" id="KW-1185">Reference proteome</keyword>
<keyword evidence="4 12" id="KW-0808">Transferase</keyword>
<dbReference type="EMBL" id="CP049075">
    <property type="protein sequence ID" value="QLI04563.1"/>
    <property type="molecule type" value="Genomic_DNA"/>
</dbReference>
<feature type="binding site" evidence="9">
    <location>
        <position position="357"/>
    </location>
    <ligand>
        <name>beta-nicotinamide D-ribonucleotide</name>
        <dbReference type="ChEBI" id="CHEBI:14649"/>
    </ligand>
</feature>
<reference evidence="12 13" key="1">
    <citation type="submission" date="2020-02" db="EMBL/GenBank/DDBJ databases">
        <title>Complete genome sequence of the novel Campylobacter species Candidatus Campylobacter infans.</title>
        <authorList>
            <person name="Duim B."/>
            <person name="Zomer A."/>
            <person name="van der Graaf L."/>
            <person name="Wagenaar J."/>
        </authorList>
    </citation>
    <scope>NUCLEOTIDE SEQUENCE [LARGE SCALE GENOMIC DNA]</scope>
    <source>
        <strain evidence="12 13">19S00001</strain>
    </source>
</reference>
<keyword evidence="3 12" id="KW-0328">Glycosyltransferase</keyword>
<comment type="similarity">
    <text evidence="1">Belongs to the NAPRTase family.</text>
</comment>
<evidence type="ECO:0000256" key="7">
    <source>
        <dbReference type="ARBA" id="ARBA00035036"/>
    </source>
</evidence>
<evidence type="ECO:0000313" key="13">
    <source>
        <dbReference type="Proteomes" id="UP000509414"/>
    </source>
</evidence>
<dbReference type="EC" id="2.4.2.12" evidence="6"/>
<keyword evidence="2" id="KW-0662">Pyridine nucleotide biosynthesis</keyword>
<evidence type="ECO:0000256" key="8">
    <source>
        <dbReference type="ARBA" id="ARBA00047835"/>
    </source>
</evidence>
<evidence type="ECO:0000256" key="9">
    <source>
        <dbReference type="PIRSR" id="PIRSR005943-1"/>
    </source>
</evidence>
<evidence type="ECO:0000313" key="12">
    <source>
        <dbReference type="EMBL" id="QLI04563.1"/>
    </source>
</evidence>
<dbReference type="Gene3D" id="3.20.20.70">
    <property type="entry name" value="Aldolase class I"/>
    <property type="match status" value="1"/>
</dbReference>
<proteinExistence type="inferred from homology"/>
<dbReference type="PANTHER" id="PTHR43816:SF1">
    <property type="entry name" value="NICOTINAMIDE PHOSPHORIBOSYLTRANSFERASE"/>
    <property type="match status" value="1"/>
</dbReference>
<dbReference type="PANTHER" id="PTHR43816">
    <property type="entry name" value="NICOTINAMIDE PHOSPHORIBOSYLTRANSFERASE"/>
    <property type="match status" value="1"/>
</dbReference>
<evidence type="ECO:0000256" key="3">
    <source>
        <dbReference type="ARBA" id="ARBA00022676"/>
    </source>
</evidence>
<gene>
    <name evidence="12" type="primary">nadV</name>
    <name evidence="12" type="ORF">CINF_0004</name>
</gene>
<dbReference type="InterPro" id="IPR013785">
    <property type="entry name" value="Aldolase_TIM"/>
</dbReference>
<dbReference type="GO" id="GO:0047280">
    <property type="term" value="F:nicotinamide phosphoribosyltransferase activity"/>
    <property type="evidence" value="ECO:0007669"/>
    <property type="project" value="UniProtKB-EC"/>
</dbReference>
<feature type="binding site" evidence="9">
    <location>
        <position position="224"/>
    </location>
    <ligand>
        <name>diphosphate</name>
        <dbReference type="ChEBI" id="CHEBI:33019"/>
    </ligand>
</feature>
<dbReference type="GO" id="GO:0009435">
    <property type="term" value="P:NAD+ biosynthetic process"/>
    <property type="evidence" value="ECO:0007669"/>
    <property type="project" value="InterPro"/>
</dbReference>
<dbReference type="InterPro" id="IPR041525">
    <property type="entry name" value="N/Namide_PRibTrfase"/>
</dbReference>
<feature type="binding site" evidence="9">
    <location>
        <position position="198"/>
    </location>
    <ligand>
        <name>beta-nicotinamide D-ribonucleotide</name>
        <dbReference type="ChEBI" id="CHEBI:14649"/>
    </ligand>
</feature>
<dbReference type="InterPro" id="IPR016471">
    <property type="entry name" value="Nicotinamide_PRibTrfase"/>
</dbReference>
<comment type="catalytic activity">
    <reaction evidence="8">
        <text>beta-nicotinamide D-ribonucleotide + diphosphate = 5-phospho-alpha-D-ribose 1-diphosphate + nicotinamide + H(+)</text>
        <dbReference type="Rhea" id="RHEA:16149"/>
        <dbReference type="ChEBI" id="CHEBI:14649"/>
        <dbReference type="ChEBI" id="CHEBI:15378"/>
        <dbReference type="ChEBI" id="CHEBI:17154"/>
        <dbReference type="ChEBI" id="CHEBI:33019"/>
        <dbReference type="ChEBI" id="CHEBI:58017"/>
        <dbReference type="EC" id="2.4.2.12"/>
    </reaction>
    <physiologicalReaction direction="right-to-left" evidence="8">
        <dbReference type="Rhea" id="RHEA:16151"/>
    </physiologicalReaction>
</comment>
<dbReference type="RefSeq" id="WP_179975282.1">
    <property type="nucleotide sequence ID" value="NZ_CP049075.1"/>
</dbReference>
<feature type="binding site" evidence="9">
    <location>
        <position position="365"/>
    </location>
    <ligand>
        <name>beta-nicotinamide D-ribonucleotide</name>
        <dbReference type="ChEBI" id="CHEBI:14649"/>
    </ligand>
</feature>
<name>A0A7H9CEL7_9BACT</name>
<evidence type="ECO:0000256" key="1">
    <source>
        <dbReference type="ARBA" id="ARBA00010897"/>
    </source>
</evidence>
<dbReference type="InterPro" id="IPR036068">
    <property type="entry name" value="Nicotinate_pribotase-like_C"/>
</dbReference>
<organism evidence="12 13">
    <name type="scientific">Candidatus Campylobacter infans</name>
    <dbReference type="NCBI Taxonomy" id="2561898"/>
    <lineage>
        <taxon>Bacteria</taxon>
        <taxon>Pseudomonadati</taxon>
        <taxon>Campylobacterota</taxon>
        <taxon>Epsilonproteobacteria</taxon>
        <taxon>Campylobacterales</taxon>
        <taxon>Campylobacteraceae</taxon>
        <taxon>Campylobacter</taxon>
    </lineage>
</organism>
<feature type="domain" description="Nicotinamide phosphoribosyltransferase N-terminal" evidence="11">
    <location>
        <begin position="4"/>
        <end position="95"/>
    </location>
</feature>
<dbReference type="InterPro" id="IPR041529">
    <property type="entry name" value="DUF5598"/>
</dbReference>
<evidence type="ECO:0000256" key="6">
    <source>
        <dbReference type="ARBA" id="ARBA00035024"/>
    </source>
</evidence>
<comment type="pathway">
    <text evidence="5">Cofactor biosynthesis; NAD(+) biosynthesis; nicotinamide D-ribonucleotide from 5-phospho-alpha-D-ribose 1-diphosphate and nicotinamide: step 1/1.</text>
</comment>
<dbReference type="AlphaFoldDB" id="A0A7H9CEL7"/>
<feature type="domain" description="Nicotinate/nicotinamide phosphoribosyltransferase" evidence="10">
    <location>
        <begin position="167"/>
        <end position="435"/>
    </location>
</feature>
<evidence type="ECO:0000256" key="4">
    <source>
        <dbReference type="ARBA" id="ARBA00022679"/>
    </source>
</evidence>
<dbReference type="Pfam" id="PF18127">
    <property type="entry name" value="NAMPT_N"/>
    <property type="match status" value="1"/>
</dbReference>
<evidence type="ECO:0000256" key="5">
    <source>
        <dbReference type="ARBA" id="ARBA00035007"/>
    </source>
</evidence>
<dbReference type="NCBIfam" id="NF006629">
    <property type="entry name" value="PRK09198.1"/>
    <property type="match status" value="1"/>
</dbReference>
<sequence>MNPILNTDSYKLSHYLQYPKDIKFVNSYIESRGGRWNRLIFYGLQAFLIKYLSQKITAENISEACEFSKAHGMPFNKQGWEYILKEHGGALPVSIESLKEGAIIGTENVLLQVQNTDEKVPWIVGWIETALLRSIWYPVAVATQSYFCKQTILRFLDETGDEADVQFALHDFGARGASSFESASIGGSAHLLNFGGSDTIAGALFAMKYYGGQMPAISIPASEHSTMTAWGKDGEIDAFKNMCERFGDGVFACVIDSYDALNAIDLWAKNFDEIKKRGGRVVLRPDSGNPVMMASACLERIMSHTGYSINDKGYKLLPPFVRLIYGDGITPESLNDILNELKMRHISASNINFGMGGALLQHLNRDTLRFAMKASAISKDGINWQDVFKAPNTDMTKRSKAGVLALIKKDGVYHTIRADELKNQKNELEPVFKNGEILRKSSFDEIKARIIEHS</sequence>
<evidence type="ECO:0000259" key="10">
    <source>
        <dbReference type="Pfam" id="PF04095"/>
    </source>
</evidence>